<evidence type="ECO:0000313" key="3">
    <source>
        <dbReference type="EMBL" id="SDA65653.1"/>
    </source>
</evidence>
<dbReference type="Proteomes" id="UP001242513">
    <property type="component" value="Chromosome"/>
</dbReference>
<feature type="domain" description="Hemerythrin-like" evidence="1">
    <location>
        <begin position="90"/>
        <end position="220"/>
    </location>
</feature>
<evidence type="ECO:0000313" key="4">
    <source>
        <dbReference type="EMBL" id="WGO85101.1"/>
    </source>
</evidence>
<feature type="domain" description="DUF438" evidence="2">
    <location>
        <begin position="13"/>
        <end position="77"/>
    </location>
</feature>
<dbReference type="Pfam" id="PF04282">
    <property type="entry name" value="DUF438"/>
    <property type="match status" value="1"/>
</dbReference>
<dbReference type="Pfam" id="PF13596">
    <property type="entry name" value="PAS_10"/>
    <property type="match status" value="1"/>
</dbReference>
<dbReference type="Gene3D" id="1.20.120.520">
    <property type="entry name" value="nmb1532 protein domain like"/>
    <property type="match status" value="1"/>
</dbReference>
<dbReference type="Pfam" id="PF01814">
    <property type="entry name" value="Hemerythrin"/>
    <property type="match status" value="1"/>
</dbReference>
<dbReference type="Proteomes" id="UP000181860">
    <property type="component" value="Unassembled WGS sequence"/>
</dbReference>
<reference evidence="4" key="3">
    <citation type="submission" date="2023-04" db="EMBL/GenBank/DDBJ databases">
        <authorList>
            <person name="Wang Y."/>
        </authorList>
    </citation>
    <scope>NUCLEOTIDE SEQUENCE</scope>
    <source>
        <strain evidence="4">ZW18</strain>
    </source>
</reference>
<dbReference type="InterPro" id="IPR012312">
    <property type="entry name" value="Hemerythrin-like"/>
</dbReference>
<dbReference type="InterPro" id="IPR035965">
    <property type="entry name" value="PAS-like_dom_sf"/>
</dbReference>
<dbReference type="GO" id="GO:0005886">
    <property type="term" value="C:plasma membrane"/>
    <property type="evidence" value="ECO:0007669"/>
    <property type="project" value="TreeGrafter"/>
</dbReference>
<dbReference type="AlphaFoldDB" id="A0AAX3UBR2"/>
<evidence type="ECO:0000259" key="2">
    <source>
        <dbReference type="Pfam" id="PF04282"/>
    </source>
</evidence>
<sequence>MTDLSKERQAALLKVLHYIQQGGDFATAKKMFKAEFDQVDVAEITAAERELIKQGLDPRQIQYLCNVHADVFKGSIKPQAENPDFTMSGHPVSTFKQENVVIKSLVNDFLLPNLKKWTKTGKAKTLDKLKQALNDLATIDKHYARKGVSLFPLMTKYGITAPPQVMWGVDDEIRSYIRDAQKAVDATPVDPERVKDAIQRVSHEVLEMIFKEEDIMLPMIAEVATPEDWLNVKREEKQIGYTLINPPMNWQPKLPEKSSGPVDIKNLRSFFVNFKEGSLNLEQLSAILDLLPFALTFVDENDKVAYFGGGAAIYPHSKNALGNSVFSCHTPQSKPLIQKIFKDFHEGKRDMIEYWFTPKKMGKTLYLRYYAVRDANNKYLGCLEVAEDITKIRDLSGEKKTL</sequence>
<reference evidence="4" key="2">
    <citation type="journal article" date="2022" name="Food Funct.">
        <title>Lactobacillus kefiranofaciens ZW18 from Kefir enhances the anti-tumor effect of anti-programmed cell death 1 (PD-1) immunotherapy by modulating the gut microbiota.</title>
        <authorList>
            <person name="Zhao J."/>
            <person name="Wang Y."/>
            <person name="Wang J."/>
            <person name="Lv M."/>
            <person name="Zhou C."/>
            <person name="Jia L."/>
            <person name="Geng W."/>
        </authorList>
    </citation>
    <scope>NUCLEOTIDE SEQUENCE</scope>
    <source>
        <strain evidence="4">ZW18</strain>
    </source>
</reference>
<keyword evidence="5" id="KW-1185">Reference proteome</keyword>
<dbReference type="EMBL" id="FMXC01000030">
    <property type="protein sequence ID" value="SDA65653.1"/>
    <property type="molecule type" value="Genomic_DNA"/>
</dbReference>
<evidence type="ECO:0000259" key="1">
    <source>
        <dbReference type="Pfam" id="PF01814"/>
    </source>
</evidence>
<accession>A0AAX3UBR2</accession>
<dbReference type="PANTHER" id="PTHR39966:SF3">
    <property type="entry name" value="DUF438 DOMAIN-CONTAINING PROTEIN"/>
    <property type="match status" value="1"/>
</dbReference>
<proteinExistence type="predicted"/>
<evidence type="ECO:0000313" key="6">
    <source>
        <dbReference type="Proteomes" id="UP001242513"/>
    </source>
</evidence>
<organism evidence="4 6">
    <name type="scientific">Lactobacillus kefiranofaciens</name>
    <dbReference type="NCBI Taxonomy" id="267818"/>
    <lineage>
        <taxon>Bacteria</taxon>
        <taxon>Bacillati</taxon>
        <taxon>Bacillota</taxon>
        <taxon>Bacilli</taxon>
        <taxon>Lactobacillales</taxon>
        <taxon>Lactobacillaceae</taxon>
        <taxon>Lactobacillus</taxon>
    </lineage>
</organism>
<dbReference type="PANTHER" id="PTHR39966">
    <property type="entry name" value="BLL2471 PROTEIN-RELATED"/>
    <property type="match status" value="1"/>
</dbReference>
<dbReference type="SUPFAM" id="SSF55785">
    <property type="entry name" value="PYP-like sensor domain (PAS domain)"/>
    <property type="match status" value="1"/>
</dbReference>
<name>A0AAX3UBR2_9LACO</name>
<dbReference type="InterPro" id="IPR007380">
    <property type="entry name" value="DUF438"/>
</dbReference>
<dbReference type="RefSeq" id="WP_013855227.1">
    <property type="nucleotide sequence ID" value="NZ_CP123735.1"/>
</dbReference>
<protein>
    <submittedName>
        <fullName evidence="4">DUF438 domain-containing protein</fullName>
    </submittedName>
</protein>
<gene>
    <name evidence="4" type="ORF">QEJ78_06645</name>
    <name evidence="3" type="ORF">SAMN02983011_01966</name>
</gene>
<dbReference type="EMBL" id="CP123735">
    <property type="protein sequence ID" value="WGO85101.1"/>
    <property type="molecule type" value="Genomic_DNA"/>
</dbReference>
<evidence type="ECO:0000313" key="5">
    <source>
        <dbReference type="Proteomes" id="UP000181860"/>
    </source>
</evidence>
<reference evidence="3 5" key="1">
    <citation type="submission" date="2016-10" db="EMBL/GenBank/DDBJ databases">
        <authorList>
            <person name="Varghese N."/>
            <person name="Submissions S."/>
        </authorList>
    </citation>
    <scope>NUCLEOTIDE SEQUENCE [LARGE SCALE GENOMIC DNA]</scope>
    <source>
        <strain evidence="3 5">ATCC 43761</strain>
    </source>
</reference>